<dbReference type="Pfam" id="PF09384">
    <property type="entry name" value="UTP15_C"/>
    <property type="match status" value="1"/>
</dbReference>
<evidence type="ECO:0000313" key="8">
    <source>
        <dbReference type="EMBL" id="NDV31469.1"/>
    </source>
</evidence>
<keyword evidence="2" id="KW-0698">rRNA processing</keyword>
<evidence type="ECO:0000256" key="4">
    <source>
        <dbReference type="ARBA" id="ARBA00022737"/>
    </source>
</evidence>
<feature type="domain" description="U3 small nucleolar RNA-associated protein 15 C-terminal" evidence="7">
    <location>
        <begin position="308"/>
        <end position="451"/>
    </location>
</feature>
<dbReference type="Pfam" id="PF00400">
    <property type="entry name" value="WD40"/>
    <property type="match status" value="5"/>
</dbReference>
<evidence type="ECO:0000256" key="3">
    <source>
        <dbReference type="ARBA" id="ARBA00022574"/>
    </source>
</evidence>
<dbReference type="GO" id="GO:0006364">
    <property type="term" value="P:rRNA processing"/>
    <property type="evidence" value="ECO:0007669"/>
    <property type="project" value="UniProtKB-KW"/>
</dbReference>
<evidence type="ECO:0000256" key="5">
    <source>
        <dbReference type="ARBA" id="ARBA00023242"/>
    </source>
</evidence>
<reference evidence="8" key="1">
    <citation type="journal article" date="2020" name="J. Eukaryot. Microbiol.">
        <title>De novo Sequencing, Assembly and Annotation of the Transcriptome for the Free-Living Testate Amoeba Arcella intermedia.</title>
        <authorList>
            <person name="Ribeiro G.M."/>
            <person name="Porfirio-Sousa A.L."/>
            <person name="Maurer-Alcala X.X."/>
            <person name="Katz L.A."/>
            <person name="Lahr D.J.G."/>
        </authorList>
    </citation>
    <scope>NUCLEOTIDE SEQUENCE</scope>
</reference>
<comment type="subcellular location">
    <subcellularLocation>
        <location evidence="1">Nucleus</location>
        <location evidence="1">Nucleolus</location>
    </subcellularLocation>
</comment>
<dbReference type="InterPro" id="IPR020472">
    <property type="entry name" value="WD40_PAC1"/>
</dbReference>
<dbReference type="EMBL" id="GIBP01002500">
    <property type="protein sequence ID" value="NDV31469.1"/>
    <property type="molecule type" value="Transcribed_RNA"/>
</dbReference>
<keyword evidence="4" id="KW-0677">Repeat</keyword>
<dbReference type="InterPro" id="IPR015943">
    <property type="entry name" value="WD40/YVTN_repeat-like_dom_sf"/>
</dbReference>
<dbReference type="SMART" id="SM00320">
    <property type="entry name" value="WD40"/>
    <property type="match status" value="6"/>
</dbReference>
<dbReference type="PROSITE" id="PS50082">
    <property type="entry name" value="WD_REPEATS_2"/>
    <property type="match status" value="3"/>
</dbReference>
<dbReference type="GO" id="GO:0005730">
    <property type="term" value="C:nucleolus"/>
    <property type="evidence" value="ECO:0007669"/>
    <property type="project" value="UniProtKB-SubCell"/>
</dbReference>
<sequence>MLNQEQTVNSIHFNPVSPHEFAVTSGSQVDIFDPYTNEVRKTIGRFNKSTAYSGRFRSDGQLLVAGAEDHSVKIFDLSSRAILRTLQGHEGPVHTTLFSSNKCHIMSASDDKTVRCWDLAMAETLSIMKGHTDLVRCGDIGDSSPDVWITGSYDHTVKLWDIKSGETINTFDHGDPVEAVVVNPAGSLLFSAGGNYVKVWDLLKGGLVTSLESHLKTVTSLAFDAPRSRLYTGSLDQHVKAFKCDTFELAHSLKFTAPIISVSVSPAETHLVVGMADGMLAIRHKPPKKQAVHLQEEKLKRKKKAFTDENAATIVAPVTRKQRPLLGYENNLNNHEYKACLDKVLKKTKTPFVTINLFEELMKRGALENALAGRSELELTKILDFIHKYINHPLYSACVVRVFNHVLDYYAHVIGLSQTMDKKMNLILAAIDKEIEIEKSLLDTMGAIDLLLNANSATRFVRAPQI</sequence>
<evidence type="ECO:0000256" key="1">
    <source>
        <dbReference type="ARBA" id="ARBA00004604"/>
    </source>
</evidence>
<keyword evidence="3 6" id="KW-0853">WD repeat</keyword>
<name>A0A6B2L3E6_9EUKA</name>
<accession>A0A6B2L3E6</accession>
<protein>
    <recommendedName>
        <fullName evidence="7">U3 small nucleolar RNA-associated protein 15 C-terminal domain-containing protein</fullName>
    </recommendedName>
</protein>
<feature type="repeat" description="WD" evidence="6">
    <location>
        <begin position="128"/>
        <end position="170"/>
    </location>
</feature>
<organism evidence="8">
    <name type="scientific">Arcella intermedia</name>
    <dbReference type="NCBI Taxonomy" id="1963864"/>
    <lineage>
        <taxon>Eukaryota</taxon>
        <taxon>Amoebozoa</taxon>
        <taxon>Tubulinea</taxon>
        <taxon>Elardia</taxon>
        <taxon>Arcellinida</taxon>
        <taxon>Sphaerothecina</taxon>
        <taxon>Arcellidae</taxon>
        <taxon>Arcella</taxon>
    </lineage>
</organism>
<evidence type="ECO:0000256" key="2">
    <source>
        <dbReference type="ARBA" id="ARBA00022552"/>
    </source>
</evidence>
<dbReference type="GO" id="GO:0045943">
    <property type="term" value="P:positive regulation of transcription by RNA polymerase I"/>
    <property type="evidence" value="ECO:0007669"/>
    <property type="project" value="TreeGrafter"/>
</dbReference>
<dbReference type="InterPro" id="IPR001680">
    <property type="entry name" value="WD40_rpt"/>
</dbReference>
<proteinExistence type="predicted"/>
<dbReference type="CDD" id="cd00200">
    <property type="entry name" value="WD40"/>
    <property type="match status" value="1"/>
</dbReference>
<dbReference type="InterPro" id="IPR036322">
    <property type="entry name" value="WD40_repeat_dom_sf"/>
</dbReference>
<dbReference type="InterPro" id="IPR018983">
    <property type="entry name" value="U3_snoRNA-assocProt_15_C"/>
</dbReference>
<dbReference type="PANTHER" id="PTHR19924:SF26">
    <property type="entry name" value="U3 SMALL NUCLEOLAR RNA-ASSOCIATED PROTEIN 15 HOMOLOG"/>
    <property type="match status" value="1"/>
</dbReference>
<dbReference type="PROSITE" id="PS50294">
    <property type="entry name" value="WD_REPEATS_REGION"/>
    <property type="match status" value="2"/>
</dbReference>
<dbReference type="Gene3D" id="2.130.10.10">
    <property type="entry name" value="YVTN repeat-like/Quinoprotein amine dehydrogenase"/>
    <property type="match status" value="2"/>
</dbReference>
<dbReference type="PANTHER" id="PTHR19924">
    <property type="entry name" value="UTP15 U3 SMALL NUCLEOLAR RNA-ASSOCIATED PROTEIN 15 FAMILY MEMBER"/>
    <property type="match status" value="1"/>
</dbReference>
<dbReference type="PRINTS" id="PR00320">
    <property type="entry name" value="GPROTEINBRPT"/>
</dbReference>
<feature type="repeat" description="WD" evidence="6">
    <location>
        <begin position="86"/>
        <end position="127"/>
    </location>
</feature>
<keyword evidence="5" id="KW-0539">Nucleus</keyword>
<evidence type="ECO:0000259" key="7">
    <source>
        <dbReference type="Pfam" id="PF09384"/>
    </source>
</evidence>
<dbReference type="AlphaFoldDB" id="A0A6B2L3E6"/>
<dbReference type="SUPFAM" id="SSF50978">
    <property type="entry name" value="WD40 repeat-like"/>
    <property type="match status" value="1"/>
</dbReference>
<feature type="repeat" description="WD" evidence="6">
    <location>
        <begin position="56"/>
        <end position="85"/>
    </location>
</feature>
<evidence type="ECO:0000256" key="6">
    <source>
        <dbReference type="PROSITE-ProRule" id="PRU00221"/>
    </source>
</evidence>